<feature type="compositionally biased region" description="Acidic residues" evidence="1">
    <location>
        <begin position="247"/>
        <end position="358"/>
    </location>
</feature>
<dbReference type="Proteomes" id="UP001447188">
    <property type="component" value="Unassembled WGS sequence"/>
</dbReference>
<feature type="compositionally biased region" description="Low complexity" evidence="1">
    <location>
        <begin position="145"/>
        <end position="157"/>
    </location>
</feature>
<gene>
    <name evidence="3" type="ORF">Q9L58_003244</name>
</gene>
<evidence type="ECO:0000313" key="4">
    <source>
        <dbReference type="Proteomes" id="UP001447188"/>
    </source>
</evidence>
<feature type="transmembrane region" description="Helical" evidence="2">
    <location>
        <begin position="856"/>
        <end position="878"/>
    </location>
</feature>
<feature type="region of interest" description="Disordered" evidence="1">
    <location>
        <begin position="796"/>
        <end position="830"/>
    </location>
</feature>
<feature type="compositionally biased region" description="Basic and acidic residues" evidence="1">
    <location>
        <begin position="615"/>
        <end position="628"/>
    </location>
</feature>
<evidence type="ECO:0000256" key="1">
    <source>
        <dbReference type="SAM" id="MobiDB-lite"/>
    </source>
</evidence>
<feature type="transmembrane region" description="Helical" evidence="2">
    <location>
        <begin position="1053"/>
        <end position="1073"/>
    </location>
</feature>
<feature type="compositionally biased region" description="Basic and acidic residues" evidence="1">
    <location>
        <begin position="458"/>
        <end position="476"/>
    </location>
</feature>
<keyword evidence="2" id="KW-0472">Membrane</keyword>
<dbReference type="SUPFAM" id="SSF64518">
    <property type="entry name" value="Phase 1 flagellin"/>
    <property type="match status" value="1"/>
</dbReference>
<feature type="region of interest" description="Disordered" evidence="1">
    <location>
        <begin position="145"/>
        <end position="496"/>
    </location>
</feature>
<evidence type="ECO:0000256" key="2">
    <source>
        <dbReference type="SAM" id="Phobius"/>
    </source>
</evidence>
<feature type="region of interest" description="Disordered" evidence="1">
    <location>
        <begin position="603"/>
        <end position="637"/>
    </location>
</feature>
<sequence>MGPSNYNFNFVNSSPPSGSAPSSTAVKDPKNTKITAIEPTSSVFAPSTTSYTDYSGYNFTYAASSAPQNLTSVSELEDTKVITAAPTSSIFTPPSTSIFTTAAPSFSFYNVATTTATATTAAPIFTFYNFATTAATATATATTTATNTNTNTNTNTDTDTDTDTDTNTNTNTNTTTNPQKSSETPLARYTMSGPAKATAIIGKSGEAEDETMAEQNNKDKKSGEDEEDEMVEDDDQEENTSYGEDKMVEDDDQEENTSDEEDKMAEDGEEANECQYEDTMSDMEDHIEEDENDQDGEESDIVEEDEESGEDESNIVEEDEESGEDESDIVEEDEKSGEDESEEDGGSEVDCSGEENNESEGQSSECEEGSYESESEADENEGVCGSEDTEDEDDEDEDEEEDEDEDEEDEDEEVEVEIEAEEDEDEDEEVEIEIEAEEDEDEDEEDEDEEVEIEIEAEDGKKVTEEVDTRGVKAEVEDAIAGGEAEEKEIREEAGEEVEMATVAQMATRKLAPLRRRLRVSIPSPSVPAAPISAVSTTLTPETITSTAVTAAALSVLSAADTTMASLQTSVAESIASDDSFGEFIIPSEDSWGEFIIPDTSGEAPGYWGDVEEEAPSKEDKRDEMEKEKEEEEESRLLSAAEMVGRKVAKLRVRKPAADFVSATVSASVSASASVSVSAPPPTLTTLADTHILPLRIRAPAFVPPPRFVPTSGLAFAAALIKGETAAARPRPPPVVITGKWVRGRGGPRKEWVWVPEAGKAECRRDEEEKEEEREEKMGEVGRVGERYWSWGSDASEAATAATTTAATTTTETGTSPRKDTPPTSEDVAVPTKVGLDPVSVSEIGTERFRSRSVPFGPLLLVLFGVVAWVSGVVEYLAGNAFRDGLQAVPDAPAWELVAPLETVLLKAVSEVLPVNTGVTILLSVALICAHAVARGRGAAESLGRVFGWAVGAVSGAGVVIRAVVRWRAALAMTTTEGGVAFAPPVKITVVRWEELAVVLCGVVEEVGGEVGGMEGSLPIEFVSTGDIAPAAGMCPRHELGIGAGTRGLGGDVGGSFGLGLFLLGFVVWGSGGKRLRGSREGR</sequence>
<feature type="compositionally biased region" description="Acidic residues" evidence="1">
    <location>
        <begin position="224"/>
        <end position="238"/>
    </location>
</feature>
<name>A0ABR3GP21_9PEZI</name>
<feature type="compositionally biased region" description="Low complexity" evidence="1">
    <location>
        <begin position="13"/>
        <end position="23"/>
    </location>
</feature>
<accession>A0ABR3GP21</accession>
<proteinExistence type="predicted"/>
<feature type="transmembrane region" description="Helical" evidence="2">
    <location>
        <begin position="913"/>
        <end position="934"/>
    </location>
</feature>
<reference evidence="3 4" key="1">
    <citation type="submission" date="2024-02" db="EMBL/GenBank/DDBJ databases">
        <title>Discinaceae phylogenomics.</title>
        <authorList>
            <person name="Dirks A.C."/>
            <person name="James T.Y."/>
        </authorList>
    </citation>
    <scope>NUCLEOTIDE SEQUENCE [LARGE SCALE GENOMIC DNA]</scope>
    <source>
        <strain evidence="3 4">ACD0624</strain>
    </source>
</reference>
<feature type="transmembrane region" description="Helical" evidence="2">
    <location>
        <begin position="946"/>
        <end position="965"/>
    </location>
</feature>
<feature type="compositionally biased region" description="Polar residues" evidence="1">
    <location>
        <begin position="1"/>
        <end position="12"/>
    </location>
</feature>
<feature type="compositionally biased region" description="Acidic residues" evidence="1">
    <location>
        <begin position="365"/>
        <end position="457"/>
    </location>
</feature>
<evidence type="ECO:0000313" key="3">
    <source>
        <dbReference type="EMBL" id="KAL0637684.1"/>
    </source>
</evidence>
<keyword evidence="4" id="KW-1185">Reference proteome</keyword>
<keyword evidence="2" id="KW-0812">Transmembrane</keyword>
<keyword evidence="2" id="KW-1133">Transmembrane helix</keyword>
<comment type="caution">
    <text evidence="3">The sequence shown here is derived from an EMBL/GenBank/DDBJ whole genome shotgun (WGS) entry which is preliminary data.</text>
</comment>
<feature type="region of interest" description="Disordered" evidence="1">
    <location>
        <begin position="1"/>
        <end position="31"/>
    </location>
</feature>
<protein>
    <submittedName>
        <fullName evidence="3">Uncharacterized protein</fullName>
    </submittedName>
</protein>
<organism evidence="3 4">
    <name type="scientific">Discina gigas</name>
    <dbReference type="NCBI Taxonomy" id="1032678"/>
    <lineage>
        <taxon>Eukaryota</taxon>
        <taxon>Fungi</taxon>
        <taxon>Dikarya</taxon>
        <taxon>Ascomycota</taxon>
        <taxon>Pezizomycotina</taxon>
        <taxon>Pezizomycetes</taxon>
        <taxon>Pezizales</taxon>
        <taxon>Discinaceae</taxon>
        <taxon>Discina</taxon>
    </lineage>
</organism>
<feature type="compositionally biased region" description="Low complexity" evidence="1">
    <location>
        <begin position="796"/>
        <end position="816"/>
    </location>
</feature>
<feature type="compositionally biased region" description="Low complexity" evidence="1">
    <location>
        <begin position="165"/>
        <end position="177"/>
    </location>
</feature>
<dbReference type="EMBL" id="JBBBZM010000031">
    <property type="protein sequence ID" value="KAL0637684.1"/>
    <property type="molecule type" value="Genomic_DNA"/>
</dbReference>